<dbReference type="RefSeq" id="WP_248342958.1">
    <property type="nucleotide sequence ID" value="NZ_AP025592.1"/>
</dbReference>
<evidence type="ECO:0000259" key="1">
    <source>
        <dbReference type="Pfam" id="PF04073"/>
    </source>
</evidence>
<feature type="domain" description="YbaK/aminoacyl-tRNA synthetase-associated" evidence="1">
    <location>
        <begin position="25"/>
        <end position="140"/>
    </location>
</feature>
<reference evidence="3" key="1">
    <citation type="journal article" date="2022" name="Int. J. Syst. Evol. Microbiol.">
        <title>Anaeromyxobacter oryzae sp. nov., Anaeromyxobacter diazotrophicus sp. nov. and Anaeromyxobacter paludicola sp. nov., isolated from paddy soils.</title>
        <authorList>
            <person name="Itoh H."/>
            <person name="Xu Z."/>
            <person name="Mise K."/>
            <person name="Masuda Y."/>
            <person name="Ushijima N."/>
            <person name="Hayakawa C."/>
            <person name="Shiratori Y."/>
            <person name="Senoo K."/>
        </authorList>
    </citation>
    <scope>NUCLEOTIDE SEQUENCE [LARGE SCALE GENOMIC DNA]</scope>
    <source>
        <strain evidence="3">Red630</strain>
    </source>
</reference>
<keyword evidence="3" id="KW-1185">Reference proteome</keyword>
<evidence type="ECO:0000313" key="3">
    <source>
        <dbReference type="Proteomes" id="UP001162734"/>
    </source>
</evidence>
<evidence type="ECO:0000313" key="2">
    <source>
        <dbReference type="EMBL" id="BDG10459.1"/>
    </source>
</evidence>
<proteinExistence type="predicted"/>
<protein>
    <recommendedName>
        <fullName evidence="1">YbaK/aminoacyl-tRNA synthetase-associated domain-containing protein</fullName>
    </recommendedName>
</protein>
<dbReference type="Proteomes" id="UP001162734">
    <property type="component" value="Chromosome"/>
</dbReference>
<dbReference type="Pfam" id="PF04073">
    <property type="entry name" value="tRNA_edit"/>
    <property type="match status" value="1"/>
</dbReference>
<name>A0ABN6NB55_9BACT</name>
<organism evidence="2 3">
    <name type="scientific">Anaeromyxobacter paludicola</name>
    <dbReference type="NCBI Taxonomy" id="2918171"/>
    <lineage>
        <taxon>Bacteria</taxon>
        <taxon>Pseudomonadati</taxon>
        <taxon>Myxococcota</taxon>
        <taxon>Myxococcia</taxon>
        <taxon>Myxococcales</taxon>
        <taxon>Cystobacterineae</taxon>
        <taxon>Anaeromyxobacteraceae</taxon>
        <taxon>Anaeromyxobacter</taxon>
    </lineage>
</organism>
<dbReference type="SUPFAM" id="SSF55826">
    <property type="entry name" value="YbaK/ProRS associated domain"/>
    <property type="match status" value="1"/>
</dbReference>
<dbReference type="Gene3D" id="3.90.960.10">
    <property type="entry name" value="YbaK/aminoacyl-tRNA synthetase-associated domain"/>
    <property type="match status" value="1"/>
</dbReference>
<dbReference type="EMBL" id="AP025592">
    <property type="protein sequence ID" value="BDG10459.1"/>
    <property type="molecule type" value="Genomic_DNA"/>
</dbReference>
<accession>A0ABN6NB55</accession>
<dbReference type="InterPro" id="IPR036754">
    <property type="entry name" value="YbaK/aa-tRNA-synt-asso_dom_sf"/>
</dbReference>
<sequence>MIPRSIEAHLHEHHAGSEPRFHFRAVTAQRLAAAEHISGRRVAKPVVVRLDGKLALCVVSAAERLDLGALEQATGAPARLATEDEFAELFQPCEAGAEPALGMFGLPIYVDADLARERTLLMRAGTHEDAVELDTAEWMRCEGARPVERLGARLH</sequence>
<gene>
    <name evidence="2" type="ORF">AMPC_35720</name>
</gene>
<dbReference type="InterPro" id="IPR007214">
    <property type="entry name" value="YbaK/aa-tRNA-synth-assoc-dom"/>
</dbReference>